<gene>
    <name evidence="4" type="ORF">HannXRQ_Chr07g0201161</name>
    <name evidence="3" type="ORF">HanXRQr2_Chr07g0310431</name>
</gene>
<dbReference type="PANTHER" id="PTHR47041:SF7">
    <property type="entry name" value="PHOSPHATIDYLINOSITOL_PHOSPHATIDYLCHOLINE TRANSFER PROTEIN SFH12-LIKE ISOFORM X1"/>
    <property type="match status" value="1"/>
</dbReference>
<proteinExistence type="predicted"/>
<dbReference type="Pfam" id="PF00650">
    <property type="entry name" value="CRAL_TRIO"/>
    <property type="match status" value="1"/>
</dbReference>
<reference evidence="3" key="3">
    <citation type="submission" date="2020-06" db="EMBL/GenBank/DDBJ databases">
        <title>Helianthus annuus Genome sequencing and assembly Release 2.</title>
        <authorList>
            <person name="Gouzy J."/>
            <person name="Langlade N."/>
            <person name="Munos S."/>
        </authorList>
    </citation>
    <scope>NUCLEOTIDE SEQUENCE</scope>
    <source>
        <tissue evidence="3">Leaves</tissue>
    </source>
</reference>
<dbReference type="Proteomes" id="UP000215914">
    <property type="component" value="Chromosome 7"/>
</dbReference>
<reference evidence="3 5" key="1">
    <citation type="journal article" date="2017" name="Nature">
        <title>The sunflower genome provides insights into oil metabolism, flowering and Asterid evolution.</title>
        <authorList>
            <person name="Badouin H."/>
            <person name="Gouzy J."/>
            <person name="Grassa C.J."/>
            <person name="Murat F."/>
            <person name="Staton S.E."/>
            <person name="Cottret L."/>
            <person name="Lelandais-Briere C."/>
            <person name="Owens G.L."/>
            <person name="Carrere S."/>
            <person name="Mayjonade B."/>
            <person name="Legrand L."/>
            <person name="Gill N."/>
            <person name="Kane N.C."/>
            <person name="Bowers J.E."/>
            <person name="Hubner S."/>
            <person name="Bellec A."/>
            <person name="Berard A."/>
            <person name="Berges H."/>
            <person name="Blanchet N."/>
            <person name="Boniface M.C."/>
            <person name="Brunel D."/>
            <person name="Catrice O."/>
            <person name="Chaidir N."/>
            <person name="Claudel C."/>
            <person name="Donnadieu C."/>
            <person name="Faraut T."/>
            <person name="Fievet G."/>
            <person name="Helmstetter N."/>
            <person name="King M."/>
            <person name="Knapp S.J."/>
            <person name="Lai Z."/>
            <person name="Le Paslier M.C."/>
            <person name="Lippi Y."/>
            <person name="Lorenzon L."/>
            <person name="Mandel J.R."/>
            <person name="Marage G."/>
            <person name="Marchand G."/>
            <person name="Marquand E."/>
            <person name="Bret-Mestries E."/>
            <person name="Morien E."/>
            <person name="Nambeesan S."/>
            <person name="Nguyen T."/>
            <person name="Pegot-Espagnet P."/>
            <person name="Pouilly N."/>
            <person name="Raftis F."/>
            <person name="Sallet E."/>
            <person name="Schiex T."/>
            <person name="Thomas J."/>
            <person name="Vandecasteele C."/>
            <person name="Vares D."/>
            <person name="Vear F."/>
            <person name="Vautrin S."/>
            <person name="Crespi M."/>
            <person name="Mangin B."/>
            <person name="Burke J.M."/>
            <person name="Salse J."/>
            <person name="Munos S."/>
            <person name="Vincourt P."/>
            <person name="Rieseberg L.H."/>
            <person name="Langlade N.B."/>
        </authorList>
    </citation>
    <scope>NUCLEOTIDE SEQUENCE [LARGE SCALE GENOMIC DNA]</scope>
    <source>
        <strain evidence="5">cv. SF193</strain>
        <tissue evidence="3">Leaves</tissue>
    </source>
</reference>
<evidence type="ECO:0000313" key="3">
    <source>
        <dbReference type="EMBL" id="KAF5799954.1"/>
    </source>
</evidence>
<keyword evidence="1" id="KW-0812">Transmembrane</keyword>
<dbReference type="SMART" id="SM00516">
    <property type="entry name" value="SEC14"/>
    <property type="match status" value="1"/>
</dbReference>
<dbReference type="PROSITE" id="PS50191">
    <property type="entry name" value="CRAL_TRIO"/>
    <property type="match status" value="1"/>
</dbReference>
<keyword evidence="1" id="KW-0472">Membrane</keyword>
<dbReference type="InterPro" id="IPR001251">
    <property type="entry name" value="CRAL-TRIO_dom"/>
</dbReference>
<evidence type="ECO:0000259" key="2">
    <source>
        <dbReference type="PROSITE" id="PS50191"/>
    </source>
</evidence>
<dbReference type="AlphaFoldDB" id="A0A251UE66"/>
<organism evidence="4 5">
    <name type="scientific">Helianthus annuus</name>
    <name type="common">Common sunflower</name>
    <dbReference type="NCBI Taxonomy" id="4232"/>
    <lineage>
        <taxon>Eukaryota</taxon>
        <taxon>Viridiplantae</taxon>
        <taxon>Streptophyta</taxon>
        <taxon>Embryophyta</taxon>
        <taxon>Tracheophyta</taxon>
        <taxon>Spermatophyta</taxon>
        <taxon>Magnoliopsida</taxon>
        <taxon>eudicotyledons</taxon>
        <taxon>Gunneridae</taxon>
        <taxon>Pentapetalae</taxon>
        <taxon>asterids</taxon>
        <taxon>campanulids</taxon>
        <taxon>Asterales</taxon>
        <taxon>Asteraceae</taxon>
        <taxon>Asteroideae</taxon>
        <taxon>Heliantheae alliance</taxon>
        <taxon>Heliantheae</taxon>
        <taxon>Helianthus</taxon>
    </lineage>
</organism>
<keyword evidence="5" id="KW-1185">Reference proteome</keyword>
<dbReference type="OrthoDB" id="1434354at2759"/>
<evidence type="ECO:0000313" key="5">
    <source>
        <dbReference type="Proteomes" id="UP000215914"/>
    </source>
</evidence>
<accession>A0A251UE66</accession>
<dbReference type="OMA" id="HNELENQ"/>
<reference evidence="4" key="2">
    <citation type="submission" date="2017-02" db="EMBL/GenBank/DDBJ databases">
        <title>Sunflower complete genome.</title>
        <authorList>
            <person name="Langlade N."/>
            <person name="Munos S."/>
        </authorList>
    </citation>
    <scope>NUCLEOTIDE SEQUENCE [LARGE SCALE GENOMIC DNA]</scope>
    <source>
        <tissue evidence="4">Leaves</tissue>
    </source>
</reference>
<dbReference type="CDD" id="cd00170">
    <property type="entry name" value="SEC14"/>
    <property type="match status" value="1"/>
</dbReference>
<sequence>MVIDTGFEFSSKVIFMSPPLTTKSFRGCDMMGERETVRFFQSNKKLELRISHIQDQPKSRLFGFTANKYSKKTVKCVPPMKVSLVATGKAGDKDIGVFLLKTAALEIVRRFSSVHCPLIWRGLQALQIFCCPPFKWIQKWAPFTSLVKGMQVLSRPLLFLSVATCLFDESGSSKGTLSGSSAELTELSSQLATQDIRPGNKISRSVVMEDWLLKLYAELDKQGITIPARMDVDELRRFYDVSDGDFARFLSSVRKTILWRQKYHLYSPQELEAWVNMVFWHGSDVMQRPCLIIRVRLAAALTSNGQAQFVRAVVSQVEYGVLNLLDAERSQMTVLLDCEGLSPFGFPVTTFRSCAILLQDHYPNRLGSLLVVRLPSVARVITQTLFQVLKPRTRRKLTIVGEDYRAVLSRYFEDLPPFLGGNCSCTKCSNEAETVGKMTSIDFRDHRLNGSSSDFERCVGSSLDTNQEHVKIVVAGSLLVWLCVVFILAVYYHQLVFPQLYYRTGS</sequence>
<name>A0A251UE66_HELAN</name>
<feature type="domain" description="CRAL-TRIO" evidence="2">
    <location>
        <begin position="268"/>
        <end position="427"/>
    </location>
</feature>
<dbReference type="SUPFAM" id="SSF52087">
    <property type="entry name" value="CRAL/TRIO domain"/>
    <property type="match status" value="1"/>
</dbReference>
<keyword evidence="1" id="KW-1133">Transmembrane helix</keyword>
<dbReference type="InParanoid" id="A0A251UE66"/>
<evidence type="ECO:0000313" key="4">
    <source>
        <dbReference type="EMBL" id="OTG21166.1"/>
    </source>
</evidence>
<dbReference type="EMBL" id="MNCJ02000322">
    <property type="protein sequence ID" value="KAF5799954.1"/>
    <property type="molecule type" value="Genomic_DNA"/>
</dbReference>
<dbReference type="PANTHER" id="PTHR47041">
    <property type="entry name" value="SEC14 CYTOSOLIC FACTOR FAMILY PROTEIN / PHOSPHOGLYCERIDE TRANSFER FAMILY PROTEIN"/>
    <property type="match status" value="1"/>
</dbReference>
<dbReference type="Gramene" id="mRNA:HanXRQr2_Chr07g0310431">
    <property type="protein sequence ID" value="mRNA:HanXRQr2_Chr07g0310431"/>
    <property type="gene ID" value="HanXRQr2_Chr07g0310431"/>
</dbReference>
<evidence type="ECO:0000256" key="1">
    <source>
        <dbReference type="SAM" id="Phobius"/>
    </source>
</evidence>
<feature type="transmembrane region" description="Helical" evidence="1">
    <location>
        <begin position="472"/>
        <end position="493"/>
    </location>
</feature>
<protein>
    <submittedName>
        <fullName evidence="3 4">CRAL-TRIO lipid binding domain-containing protein</fullName>
    </submittedName>
</protein>
<dbReference type="STRING" id="4232.A0A251UE66"/>
<dbReference type="InterPro" id="IPR036865">
    <property type="entry name" value="CRAL-TRIO_dom_sf"/>
</dbReference>
<dbReference type="Gene3D" id="3.40.525.10">
    <property type="entry name" value="CRAL-TRIO lipid binding domain"/>
    <property type="match status" value="1"/>
</dbReference>
<dbReference type="EMBL" id="CM007896">
    <property type="protein sequence ID" value="OTG21166.1"/>
    <property type="molecule type" value="Genomic_DNA"/>
</dbReference>